<dbReference type="Gene3D" id="3.40.50.620">
    <property type="entry name" value="HUPs"/>
    <property type="match status" value="1"/>
</dbReference>
<evidence type="ECO:0000256" key="1">
    <source>
        <dbReference type="ARBA" id="ARBA00008791"/>
    </source>
</evidence>
<reference evidence="3 4" key="1">
    <citation type="submission" date="2023-12" db="EMBL/GenBank/DDBJ databases">
        <title>Description of Novel Strain Fulvimarina sp. 2208YS6-2-32 isolated from Uroteuthis (Photololigo) edulis.</title>
        <authorList>
            <person name="Park J.-S."/>
        </authorList>
    </citation>
    <scope>NUCLEOTIDE SEQUENCE [LARGE SCALE GENOMIC DNA]</scope>
    <source>
        <strain evidence="3 4">2208YS6-2-32</strain>
    </source>
</reference>
<feature type="domain" description="UspA" evidence="2">
    <location>
        <begin position="1"/>
        <end position="148"/>
    </location>
</feature>
<evidence type="ECO:0000313" key="4">
    <source>
        <dbReference type="Proteomes" id="UP001294412"/>
    </source>
</evidence>
<evidence type="ECO:0000313" key="3">
    <source>
        <dbReference type="EMBL" id="MDY8108832.1"/>
    </source>
</evidence>
<dbReference type="RefSeq" id="WP_322186304.1">
    <property type="nucleotide sequence ID" value="NZ_JAXLPB010000002.1"/>
</dbReference>
<dbReference type="Proteomes" id="UP001294412">
    <property type="component" value="Unassembled WGS sequence"/>
</dbReference>
<dbReference type="SUPFAM" id="SSF52402">
    <property type="entry name" value="Adenine nucleotide alpha hydrolases-like"/>
    <property type="match status" value="1"/>
</dbReference>
<dbReference type="InterPro" id="IPR006016">
    <property type="entry name" value="UspA"/>
</dbReference>
<accession>A0ABU5I0F5</accession>
<comment type="caution">
    <text evidence="3">The sequence shown here is derived from an EMBL/GenBank/DDBJ whole genome shotgun (WGS) entry which is preliminary data.</text>
</comment>
<dbReference type="PANTHER" id="PTHR46268:SF6">
    <property type="entry name" value="UNIVERSAL STRESS PROTEIN UP12"/>
    <property type="match status" value="1"/>
</dbReference>
<dbReference type="Pfam" id="PF00582">
    <property type="entry name" value="Usp"/>
    <property type="match status" value="1"/>
</dbReference>
<dbReference type="EMBL" id="JAXLPB010000002">
    <property type="protein sequence ID" value="MDY8108832.1"/>
    <property type="molecule type" value="Genomic_DNA"/>
</dbReference>
<evidence type="ECO:0000259" key="2">
    <source>
        <dbReference type="Pfam" id="PF00582"/>
    </source>
</evidence>
<gene>
    <name evidence="3" type="ORF">U0C82_06690</name>
</gene>
<organism evidence="3 4">
    <name type="scientific">Fulvimarina uroteuthidis</name>
    <dbReference type="NCBI Taxonomy" id="3098149"/>
    <lineage>
        <taxon>Bacteria</taxon>
        <taxon>Pseudomonadati</taxon>
        <taxon>Pseudomonadota</taxon>
        <taxon>Alphaproteobacteria</taxon>
        <taxon>Hyphomicrobiales</taxon>
        <taxon>Aurantimonadaceae</taxon>
        <taxon>Fulvimarina</taxon>
    </lineage>
</organism>
<name>A0ABU5I0F5_9HYPH</name>
<comment type="similarity">
    <text evidence="1">Belongs to the universal stress protein A family.</text>
</comment>
<sequence>MYKTILVPVDGSAMATKALDSAIALSQTFGASLVTLCVYRHHSPLEASFSMVRAQSESQNRPDDALKSYASEIASAAKERARAAGVADVYGYAKRGQPSRAIVEFSRQHGVDLIVMGARGTGDIEGFLLGSVSYKVSSLASVPCLIVR</sequence>
<dbReference type="InterPro" id="IPR006015">
    <property type="entry name" value="Universal_stress_UspA"/>
</dbReference>
<proteinExistence type="inferred from homology"/>
<dbReference type="CDD" id="cd00293">
    <property type="entry name" value="USP-like"/>
    <property type="match status" value="1"/>
</dbReference>
<dbReference type="InterPro" id="IPR014729">
    <property type="entry name" value="Rossmann-like_a/b/a_fold"/>
</dbReference>
<protein>
    <submittedName>
        <fullName evidence="3">Universal stress protein</fullName>
    </submittedName>
</protein>
<dbReference type="PRINTS" id="PR01438">
    <property type="entry name" value="UNVRSLSTRESS"/>
</dbReference>
<keyword evidence="4" id="KW-1185">Reference proteome</keyword>
<dbReference type="PANTHER" id="PTHR46268">
    <property type="entry name" value="STRESS RESPONSE PROTEIN NHAX"/>
    <property type="match status" value="1"/>
</dbReference>